<gene>
    <name evidence="1" type="ORF">B0H63DRAFT_216054</name>
</gene>
<organism evidence="1 2">
    <name type="scientific">Podospora didyma</name>
    <dbReference type="NCBI Taxonomy" id="330526"/>
    <lineage>
        <taxon>Eukaryota</taxon>
        <taxon>Fungi</taxon>
        <taxon>Dikarya</taxon>
        <taxon>Ascomycota</taxon>
        <taxon>Pezizomycotina</taxon>
        <taxon>Sordariomycetes</taxon>
        <taxon>Sordariomycetidae</taxon>
        <taxon>Sordariales</taxon>
        <taxon>Podosporaceae</taxon>
        <taxon>Podospora</taxon>
    </lineage>
</organism>
<proteinExistence type="predicted"/>
<accession>A0AAE0NI07</accession>
<dbReference type="PANTHER" id="PTHR10957">
    <property type="entry name" value="RAP1 GTPASE-GDP DISSOCIATION STIMULATOR 1"/>
    <property type="match status" value="1"/>
</dbReference>
<dbReference type="GO" id="GO:0005085">
    <property type="term" value="F:guanyl-nucleotide exchange factor activity"/>
    <property type="evidence" value="ECO:0007669"/>
    <property type="project" value="InterPro"/>
</dbReference>
<dbReference type="Gene3D" id="1.25.10.10">
    <property type="entry name" value="Leucine-rich Repeat Variant"/>
    <property type="match status" value="2"/>
</dbReference>
<dbReference type="AlphaFoldDB" id="A0AAE0NI07"/>
<evidence type="ECO:0000313" key="1">
    <source>
        <dbReference type="EMBL" id="KAK3381913.1"/>
    </source>
</evidence>
<comment type="caution">
    <text evidence="1">The sequence shown here is derived from an EMBL/GenBank/DDBJ whole genome shotgun (WGS) entry which is preliminary data.</text>
</comment>
<dbReference type="InterPro" id="IPR011989">
    <property type="entry name" value="ARM-like"/>
</dbReference>
<dbReference type="SUPFAM" id="SSF48371">
    <property type="entry name" value="ARM repeat"/>
    <property type="match status" value="1"/>
</dbReference>
<dbReference type="InterPro" id="IPR016024">
    <property type="entry name" value="ARM-type_fold"/>
</dbReference>
<name>A0AAE0NI07_9PEZI</name>
<protein>
    <submittedName>
        <fullName evidence="1">GTP binding protein</fullName>
    </submittedName>
</protein>
<dbReference type="Proteomes" id="UP001285441">
    <property type="component" value="Unassembled WGS sequence"/>
</dbReference>
<keyword evidence="2" id="KW-1185">Reference proteome</keyword>
<sequence>MLRTVSELVALVEAKPPNGENADRKAWRTAKMKEVLAEAEQLFPSRPELLVLIAEKVADEAREPYWRLSIGDSGLLDFYLKVVGTNEQEILPQLLNKHILRLVGNLAADCDENRSRVVASGQLKAMIDLLTDDFLVPIAIPVIYNVCVDYDPAQLQASEAGLSQHLVDILAGERLEKCRPDLNVTARLLGLLFNQGTELKVANSATPSVILNRALGSSYPVDLDTFVELCTAALGYLTYEQFQKEFVTSGKVQLLQEAFYKTYTYPGLAGADSDTIDQLKQVRNASVTVFSDISSLPDFMSTYSLNSPVVRRFIQWLKAPPSFSHLLTTACLSLGNLCRSDKSSTALVNDVLDPLAKILSDAIPPFKETAPTAQLTHAVLSLLKNLAIPLANKSVIGPSLLPHILPQLWTSTSAQPQVQHVAVSLTRLLLVNCARNIREICSPYLPSKSNNGISRLAALMALSKQTDTEPTKMEIARAVCSACRVMHKSPGKDIEQTFLEVLLPWKLLDSETYTGPEIGEYERFYATHGDGIASALASLLIQTRFPAVRSEAIFAMTLMCGKPWASTGGKTVLQALQSDEAVRALARAVTGQDIAPISSEQQALTNAVGQVSLSDNNDNKARVGGDALLQSLGGLDLQLADPPKQPAAARGSGIVDRNGVVLLAEILKSLSNELEPEREKAFEELLRQGIELL</sequence>
<reference evidence="1" key="2">
    <citation type="submission" date="2023-06" db="EMBL/GenBank/DDBJ databases">
        <authorList>
            <consortium name="Lawrence Berkeley National Laboratory"/>
            <person name="Haridas S."/>
            <person name="Hensen N."/>
            <person name="Bonometti L."/>
            <person name="Westerberg I."/>
            <person name="Brannstrom I.O."/>
            <person name="Guillou S."/>
            <person name="Cros-Aarteil S."/>
            <person name="Calhoun S."/>
            <person name="Kuo A."/>
            <person name="Mondo S."/>
            <person name="Pangilinan J."/>
            <person name="Riley R."/>
            <person name="LaButti K."/>
            <person name="Andreopoulos B."/>
            <person name="Lipzen A."/>
            <person name="Chen C."/>
            <person name="Yanf M."/>
            <person name="Daum C."/>
            <person name="Ng V."/>
            <person name="Clum A."/>
            <person name="Steindorff A."/>
            <person name="Ohm R."/>
            <person name="Martin F."/>
            <person name="Silar P."/>
            <person name="Natvig D."/>
            <person name="Lalanne C."/>
            <person name="Gautier V."/>
            <person name="Ament-velasquez S.L."/>
            <person name="Kruys A."/>
            <person name="Hutchinson M.I."/>
            <person name="Powell A.J."/>
            <person name="Barry K."/>
            <person name="Miller A.N."/>
            <person name="Grigoriev I.V."/>
            <person name="Debuchy R."/>
            <person name="Gladieux P."/>
            <person name="Thoren M.H."/>
            <person name="Johannesson H."/>
        </authorList>
    </citation>
    <scope>NUCLEOTIDE SEQUENCE</scope>
    <source>
        <strain evidence="1">CBS 232.78</strain>
    </source>
</reference>
<dbReference type="InterPro" id="IPR040144">
    <property type="entry name" value="RAP1GDS1"/>
</dbReference>
<evidence type="ECO:0000313" key="2">
    <source>
        <dbReference type="Proteomes" id="UP001285441"/>
    </source>
</evidence>
<reference evidence="1" key="1">
    <citation type="journal article" date="2023" name="Mol. Phylogenet. Evol.">
        <title>Genome-scale phylogeny and comparative genomics of the fungal order Sordariales.</title>
        <authorList>
            <person name="Hensen N."/>
            <person name="Bonometti L."/>
            <person name="Westerberg I."/>
            <person name="Brannstrom I.O."/>
            <person name="Guillou S."/>
            <person name="Cros-Aarteil S."/>
            <person name="Calhoun S."/>
            <person name="Haridas S."/>
            <person name="Kuo A."/>
            <person name="Mondo S."/>
            <person name="Pangilinan J."/>
            <person name="Riley R."/>
            <person name="LaButti K."/>
            <person name="Andreopoulos B."/>
            <person name="Lipzen A."/>
            <person name="Chen C."/>
            <person name="Yan M."/>
            <person name="Daum C."/>
            <person name="Ng V."/>
            <person name="Clum A."/>
            <person name="Steindorff A."/>
            <person name="Ohm R.A."/>
            <person name="Martin F."/>
            <person name="Silar P."/>
            <person name="Natvig D.O."/>
            <person name="Lalanne C."/>
            <person name="Gautier V."/>
            <person name="Ament-Velasquez S.L."/>
            <person name="Kruys A."/>
            <person name="Hutchinson M.I."/>
            <person name="Powell A.J."/>
            <person name="Barry K."/>
            <person name="Miller A.N."/>
            <person name="Grigoriev I.V."/>
            <person name="Debuchy R."/>
            <person name="Gladieux P."/>
            <person name="Hiltunen Thoren M."/>
            <person name="Johannesson H."/>
        </authorList>
    </citation>
    <scope>NUCLEOTIDE SEQUENCE</scope>
    <source>
        <strain evidence="1">CBS 232.78</strain>
    </source>
</reference>
<dbReference type="EMBL" id="JAULSW010000005">
    <property type="protein sequence ID" value="KAK3381913.1"/>
    <property type="molecule type" value="Genomic_DNA"/>
</dbReference>